<keyword evidence="4" id="KW-0540">Nuclease</keyword>
<evidence type="ECO:0000256" key="4">
    <source>
        <dbReference type="ARBA" id="ARBA00022722"/>
    </source>
</evidence>
<comment type="caution">
    <text evidence="9">The sequence shown here is derived from an EMBL/GenBank/DDBJ whole genome shotgun (WGS) entry which is preliminary data.</text>
</comment>
<dbReference type="Pfam" id="PF13359">
    <property type="entry name" value="DDE_Tnp_4"/>
    <property type="match status" value="1"/>
</dbReference>
<dbReference type="GO" id="GO:0016787">
    <property type="term" value="F:hydrolase activity"/>
    <property type="evidence" value="ECO:0007669"/>
    <property type="project" value="UniProtKB-KW"/>
</dbReference>
<dbReference type="PANTHER" id="PTHR22930">
    <property type="match status" value="1"/>
</dbReference>
<sequence>MEDGGRGTALVVGRPRSLTWERSSLSRSLQYSTYLAYPLLPRPSSPLFLFFRNKPCSTYPPFVFRFMGSRNFMANHNICDAEHIGKATVCRAVRKVTLALKRLLPVMVVFPGHKPVRNIKEEFHRIADHSDAAYIVTNVEAKWPGSVHDSRIYRECRLSNRFARGEFDGYLLGEHGYPCQPSLLTPYPDPEPGSQQHFNVAHCRTRARVEMTIGILKSRFQCLQKLRVTPERACDIIVACVVPHNIAIIRGAQHPAVQINDPADDHPIPADVQDGRAARDLIARNYF</sequence>
<keyword evidence="10" id="KW-1185">Reference proteome</keyword>
<comment type="cofactor">
    <cofactor evidence="1">
        <name>a divalent metal cation</name>
        <dbReference type="ChEBI" id="CHEBI:60240"/>
    </cofactor>
</comment>
<feature type="domain" description="DDE Tnp4" evidence="8">
    <location>
        <begin position="131"/>
        <end position="245"/>
    </location>
</feature>
<evidence type="ECO:0000256" key="7">
    <source>
        <dbReference type="ARBA" id="ARBA00023242"/>
    </source>
</evidence>
<dbReference type="GO" id="GO:0004518">
    <property type="term" value="F:nuclease activity"/>
    <property type="evidence" value="ECO:0007669"/>
    <property type="project" value="UniProtKB-KW"/>
</dbReference>
<evidence type="ECO:0000256" key="6">
    <source>
        <dbReference type="ARBA" id="ARBA00022801"/>
    </source>
</evidence>
<evidence type="ECO:0000256" key="2">
    <source>
        <dbReference type="ARBA" id="ARBA00004123"/>
    </source>
</evidence>
<dbReference type="AlphaFoldDB" id="A0AA47MWG8"/>
<name>A0AA47MWG8_MERPO</name>
<gene>
    <name evidence="9" type="primary">harbi1_25</name>
    <name evidence="9" type="ORF">N1851_012340</name>
</gene>
<proteinExistence type="inferred from homology"/>
<comment type="similarity">
    <text evidence="3">Belongs to the HARBI1 family.</text>
</comment>
<dbReference type="InterPro" id="IPR027806">
    <property type="entry name" value="HARBI1_dom"/>
</dbReference>
<dbReference type="GO" id="GO:0005634">
    <property type="term" value="C:nucleus"/>
    <property type="evidence" value="ECO:0007669"/>
    <property type="project" value="UniProtKB-SubCell"/>
</dbReference>
<dbReference type="PANTHER" id="PTHR22930:SF267">
    <property type="entry name" value="NUCLEASE HARBI1-RELATED"/>
    <property type="match status" value="1"/>
</dbReference>
<evidence type="ECO:0000256" key="3">
    <source>
        <dbReference type="ARBA" id="ARBA00006958"/>
    </source>
</evidence>
<comment type="subcellular location">
    <subcellularLocation>
        <location evidence="2">Nucleus</location>
    </subcellularLocation>
</comment>
<keyword evidence="6" id="KW-0378">Hydrolase</keyword>
<reference evidence="9" key="1">
    <citation type="journal article" date="2023" name="Front. Mar. Sci.">
        <title>A new Merluccius polli reference genome to investigate the effects of global change in West African waters.</title>
        <authorList>
            <person name="Mateo J.L."/>
            <person name="Blanco-Fernandez C."/>
            <person name="Garcia-Vazquez E."/>
            <person name="Machado-Schiaffino G."/>
        </authorList>
    </citation>
    <scope>NUCLEOTIDE SEQUENCE</scope>
    <source>
        <strain evidence="9">C29</strain>
        <tissue evidence="9">Fin</tissue>
    </source>
</reference>
<evidence type="ECO:0000256" key="1">
    <source>
        <dbReference type="ARBA" id="ARBA00001968"/>
    </source>
</evidence>
<accession>A0AA47MWG8</accession>
<dbReference type="InterPro" id="IPR045249">
    <property type="entry name" value="HARBI1-like"/>
</dbReference>
<dbReference type="GO" id="GO:0046872">
    <property type="term" value="F:metal ion binding"/>
    <property type="evidence" value="ECO:0007669"/>
    <property type="project" value="UniProtKB-KW"/>
</dbReference>
<evidence type="ECO:0000259" key="8">
    <source>
        <dbReference type="Pfam" id="PF13359"/>
    </source>
</evidence>
<keyword evidence="5" id="KW-0479">Metal-binding</keyword>
<protein>
    <submittedName>
        <fullName evidence="9">Nuclease HARBI1</fullName>
    </submittedName>
</protein>
<keyword evidence="7" id="KW-0539">Nucleus</keyword>
<evidence type="ECO:0000313" key="10">
    <source>
        <dbReference type="Proteomes" id="UP001174136"/>
    </source>
</evidence>
<dbReference type="EMBL" id="JAOPHQ010002276">
    <property type="protein sequence ID" value="KAK0147973.1"/>
    <property type="molecule type" value="Genomic_DNA"/>
</dbReference>
<evidence type="ECO:0000256" key="5">
    <source>
        <dbReference type="ARBA" id="ARBA00022723"/>
    </source>
</evidence>
<organism evidence="9 10">
    <name type="scientific">Merluccius polli</name>
    <name type="common">Benguela hake</name>
    <name type="synonym">Merluccius cadenati</name>
    <dbReference type="NCBI Taxonomy" id="89951"/>
    <lineage>
        <taxon>Eukaryota</taxon>
        <taxon>Metazoa</taxon>
        <taxon>Chordata</taxon>
        <taxon>Craniata</taxon>
        <taxon>Vertebrata</taxon>
        <taxon>Euteleostomi</taxon>
        <taxon>Actinopterygii</taxon>
        <taxon>Neopterygii</taxon>
        <taxon>Teleostei</taxon>
        <taxon>Neoteleostei</taxon>
        <taxon>Acanthomorphata</taxon>
        <taxon>Zeiogadaria</taxon>
        <taxon>Gadariae</taxon>
        <taxon>Gadiformes</taxon>
        <taxon>Gadoidei</taxon>
        <taxon>Merlucciidae</taxon>
        <taxon>Merluccius</taxon>
    </lineage>
</organism>
<evidence type="ECO:0000313" key="9">
    <source>
        <dbReference type="EMBL" id="KAK0147973.1"/>
    </source>
</evidence>
<dbReference type="Proteomes" id="UP001174136">
    <property type="component" value="Unassembled WGS sequence"/>
</dbReference>